<comment type="caution">
    <text evidence="9">The sequence shown here is derived from an EMBL/GenBank/DDBJ whole genome shotgun (WGS) entry which is preliminary data.</text>
</comment>
<dbReference type="Gene3D" id="1.10.3720.10">
    <property type="entry name" value="MetI-like"/>
    <property type="match status" value="1"/>
</dbReference>
<dbReference type="InterPro" id="IPR050809">
    <property type="entry name" value="UgpAE/MalFG_permease"/>
</dbReference>
<dbReference type="PANTHER" id="PTHR43227:SF8">
    <property type="entry name" value="DIACETYLCHITOBIOSE UPTAKE SYSTEM PERMEASE PROTEIN DASB"/>
    <property type="match status" value="1"/>
</dbReference>
<evidence type="ECO:0000256" key="4">
    <source>
        <dbReference type="ARBA" id="ARBA00022692"/>
    </source>
</evidence>
<feature type="transmembrane region" description="Helical" evidence="7">
    <location>
        <begin position="80"/>
        <end position="103"/>
    </location>
</feature>
<organism evidence="9 10">
    <name type="scientific">Nonomuraea thailandensis</name>
    <dbReference type="NCBI Taxonomy" id="1188745"/>
    <lineage>
        <taxon>Bacteria</taxon>
        <taxon>Bacillati</taxon>
        <taxon>Actinomycetota</taxon>
        <taxon>Actinomycetes</taxon>
        <taxon>Streptosporangiales</taxon>
        <taxon>Streptosporangiaceae</taxon>
        <taxon>Nonomuraea</taxon>
    </lineage>
</organism>
<protein>
    <submittedName>
        <fullName evidence="9">Multiple sugar transport system permease protein</fullName>
    </submittedName>
</protein>
<gene>
    <name evidence="9" type="ORF">HD597_000126</name>
</gene>
<feature type="transmembrane region" description="Helical" evidence="7">
    <location>
        <begin position="12"/>
        <end position="38"/>
    </location>
</feature>
<dbReference type="SUPFAM" id="SSF161098">
    <property type="entry name" value="MetI-like"/>
    <property type="match status" value="1"/>
</dbReference>
<keyword evidence="3" id="KW-1003">Cell membrane</keyword>
<dbReference type="CDD" id="cd06261">
    <property type="entry name" value="TM_PBP2"/>
    <property type="match status" value="1"/>
</dbReference>
<dbReference type="GO" id="GO:0055085">
    <property type="term" value="P:transmembrane transport"/>
    <property type="evidence" value="ECO:0007669"/>
    <property type="project" value="InterPro"/>
</dbReference>
<feature type="transmembrane region" description="Helical" evidence="7">
    <location>
        <begin position="173"/>
        <end position="193"/>
    </location>
</feature>
<accession>A0A9X2G6E8</accession>
<dbReference type="PROSITE" id="PS50928">
    <property type="entry name" value="ABC_TM1"/>
    <property type="match status" value="1"/>
</dbReference>
<evidence type="ECO:0000256" key="3">
    <source>
        <dbReference type="ARBA" id="ARBA00022475"/>
    </source>
</evidence>
<feature type="transmembrane region" description="Helical" evidence="7">
    <location>
        <begin position="115"/>
        <end position="137"/>
    </location>
</feature>
<dbReference type="Pfam" id="PF00528">
    <property type="entry name" value="BPD_transp_1"/>
    <property type="match status" value="1"/>
</dbReference>
<dbReference type="RefSeq" id="WP_253739529.1">
    <property type="nucleotide sequence ID" value="NZ_BAABKA010000061.1"/>
</dbReference>
<comment type="subcellular location">
    <subcellularLocation>
        <location evidence="1 7">Cell membrane</location>
        <topology evidence="1 7">Multi-pass membrane protein</topology>
    </subcellularLocation>
</comment>
<proteinExistence type="inferred from homology"/>
<dbReference type="EMBL" id="JAMZEB010000001">
    <property type="protein sequence ID" value="MCP2353106.1"/>
    <property type="molecule type" value="Genomic_DNA"/>
</dbReference>
<comment type="similarity">
    <text evidence="7">Belongs to the binding-protein-dependent transport system permease family.</text>
</comment>
<feature type="transmembrane region" description="Helical" evidence="7">
    <location>
        <begin position="214"/>
        <end position="234"/>
    </location>
</feature>
<dbReference type="PANTHER" id="PTHR43227">
    <property type="entry name" value="BLL4140 PROTEIN"/>
    <property type="match status" value="1"/>
</dbReference>
<keyword evidence="6 7" id="KW-0472">Membrane</keyword>
<evidence type="ECO:0000256" key="5">
    <source>
        <dbReference type="ARBA" id="ARBA00022989"/>
    </source>
</evidence>
<evidence type="ECO:0000313" key="9">
    <source>
        <dbReference type="EMBL" id="MCP2353106.1"/>
    </source>
</evidence>
<feature type="domain" description="ABC transmembrane type-1" evidence="8">
    <location>
        <begin position="75"/>
        <end position="288"/>
    </location>
</feature>
<evidence type="ECO:0000256" key="1">
    <source>
        <dbReference type="ARBA" id="ARBA00004651"/>
    </source>
</evidence>
<evidence type="ECO:0000259" key="8">
    <source>
        <dbReference type="PROSITE" id="PS50928"/>
    </source>
</evidence>
<keyword evidence="10" id="KW-1185">Reference proteome</keyword>
<keyword evidence="4 7" id="KW-0812">Transmembrane</keyword>
<keyword evidence="9" id="KW-0762">Sugar transport</keyword>
<name>A0A9X2G6E8_9ACTN</name>
<dbReference type="AlphaFoldDB" id="A0A9X2G6E8"/>
<dbReference type="InterPro" id="IPR035906">
    <property type="entry name" value="MetI-like_sf"/>
</dbReference>
<reference evidence="9" key="1">
    <citation type="submission" date="2022-06" db="EMBL/GenBank/DDBJ databases">
        <title>Sequencing the genomes of 1000 actinobacteria strains.</title>
        <authorList>
            <person name="Klenk H.-P."/>
        </authorList>
    </citation>
    <scope>NUCLEOTIDE SEQUENCE</scope>
    <source>
        <strain evidence="9">DSM 46694</strain>
    </source>
</reference>
<evidence type="ECO:0000256" key="2">
    <source>
        <dbReference type="ARBA" id="ARBA00022448"/>
    </source>
</evidence>
<evidence type="ECO:0000256" key="6">
    <source>
        <dbReference type="ARBA" id="ARBA00023136"/>
    </source>
</evidence>
<keyword evidence="5 7" id="KW-1133">Transmembrane helix</keyword>
<evidence type="ECO:0000256" key="7">
    <source>
        <dbReference type="RuleBase" id="RU363032"/>
    </source>
</evidence>
<dbReference type="InterPro" id="IPR000515">
    <property type="entry name" value="MetI-like"/>
</dbReference>
<dbReference type="Proteomes" id="UP001139648">
    <property type="component" value="Unassembled WGS sequence"/>
</dbReference>
<feature type="transmembrane region" description="Helical" evidence="7">
    <location>
        <begin position="270"/>
        <end position="289"/>
    </location>
</feature>
<evidence type="ECO:0000313" key="10">
    <source>
        <dbReference type="Proteomes" id="UP001139648"/>
    </source>
</evidence>
<keyword evidence="2 7" id="KW-0813">Transport</keyword>
<dbReference type="GO" id="GO:0005886">
    <property type="term" value="C:plasma membrane"/>
    <property type="evidence" value="ECO:0007669"/>
    <property type="project" value="UniProtKB-SubCell"/>
</dbReference>
<sequence>MSPTTRSSGGRWAVLLLTAPFFVLFTAVVLAPLGYALWLSLFKEQSSGLGFGGAESVFAGLGNYLATLANPAFLDGFTVVALYAVLYIPLMLGGALALALLLDSGAAIARRFFQLALFMPHVVPGVIAGLIWLYLYLPGISPIVAALRDGGIAWDFLGEHALSSVVNVAVWEWIGYNMIIFFAALQAVPREVLEAATIDGAGPVRVALRVKLPLIKGAVITALLFTIIGSLQLFNEPMVMDGVSDGIVSTWTPNMYAYAEAFGKNDVGQAAAASLLLAVLAAVLSYFVTTWGNKK</sequence>